<comment type="similarity">
    <text evidence="2">Belongs to the eukaryotic/archaeal PrmC-related family.</text>
</comment>
<dbReference type="PROSITE" id="PS00092">
    <property type="entry name" value="N6_MTASE"/>
    <property type="match status" value="1"/>
</dbReference>
<feature type="domain" description="Methyltransferase small" evidence="7">
    <location>
        <begin position="34"/>
        <end position="124"/>
    </location>
</feature>
<dbReference type="AlphaFoldDB" id="A0A1Y2BN34"/>
<keyword evidence="5" id="KW-0949">S-adenosyl-L-methionine</keyword>
<dbReference type="FunFam" id="3.40.50.150:FF:000077">
    <property type="entry name" value="HemK methyltransferase family member 2"/>
    <property type="match status" value="1"/>
</dbReference>
<dbReference type="PANTHER" id="PTHR45875">
    <property type="entry name" value="METHYLTRANSFERASE N6AMT1"/>
    <property type="match status" value="1"/>
</dbReference>
<comment type="subcellular location">
    <subcellularLocation>
        <location evidence="1">Nucleus</location>
    </subcellularLocation>
</comment>
<dbReference type="Proteomes" id="UP000193642">
    <property type="component" value="Unassembled WGS sequence"/>
</dbReference>
<evidence type="ECO:0000259" key="7">
    <source>
        <dbReference type="Pfam" id="PF05175"/>
    </source>
</evidence>
<protein>
    <submittedName>
        <fullName evidence="8">S-adenosyl-L-methionine-dependent methyltransferase</fullName>
    </submittedName>
</protein>
<evidence type="ECO:0000256" key="6">
    <source>
        <dbReference type="ARBA" id="ARBA00023242"/>
    </source>
</evidence>
<sequence>MKTPSLIHFTEKDYDHVYEPSEDTFLLLDALEEDAGLISELQPTLCLEVGSGSGCVTTFLGFLWPHAYYMASDINPHAAAATKKTGFHNGVPIDPVLSNFATGFGARLHKAVDILIFNPPYVVTPSSEVGSSGIEAAWAGGVDGREVLDQFIPHIEGLLSEKGLFYLVTVKENRPLEIMAHMKEVYGLYSKVVMTRRAGIEGLAIIRFSRVEH</sequence>
<comment type="caution">
    <text evidence="8">The sequence shown here is derived from an EMBL/GenBank/DDBJ whole genome shotgun (WGS) entry which is preliminary data.</text>
</comment>
<dbReference type="Gene3D" id="3.40.50.150">
    <property type="entry name" value="Vaccinia Virus protein VP39"/>
    <property type="match status" value="1"/>
</dbReference>
<evidence type="ECO:0000256" key="2">
    <source>
        <dbReference type="ARBA" id="ARBA00006149"/>
    </source>
</evidence>
<evidence type="ECO:0000313" key="8">
    <source>
        <dbReference type="EMBL" id="ORY36178.1"/>
    </source>
</evidence>
<proteinExistence type="inferred from homology"/>
<gene>
    <name evidence="8" type="ORF">BCR33DRAFT_701847</name>
</gene>
<dbReference type="GO" id="GO:0032259">
    <property type="term" value="P:methylation"/>
    <property type="evidence" value="ECO:0007669"/>
    <property type="project" value="UniProtKB-KW"/>
</dbReference>
<dbReference type="InterPro" id="IPR002052">
    <property type="entry name" value="DNA_methylase_N6_adenine_CS"/>
</dbReference>
<evidence type="ECO:0000256" key="1">
    <source>
        <dbReference type="ARBA" id="ARBA00004123"/>
    </source>
</evidence>
<evidence type="ECO:0000256" key="4">
    <source>
        <dbReference type="ARBA" id="ARBA00022679"/>
    </source>
</evidence>
<dbReference type="GO" id="GO:0008276">
    <property type="term" value="F:protein methyltransferase activity"/>
    <property type="evidence" value="ECO:0007669"/>
    <property type="project" value="EnsemblFungi"/>
</dbReference>
<keyword evidence="6" id="KW-0539">Nucleus</keyword>
<dbReference type="InterPro" id="IPR007848">
    <property type="entry name" value="Small_mtfrase_dom"/>
</dbReference>
<name>A0A1Y2BN34_9FUNG</name>
<organism evidence="8 9">
    <name type="scientific">Rhizoclosmatium globosum</name>
    <dbReference type="NCBI Taxonomy" id="329046"/>
    <lineage>
        <taxon>Eukaryota</taxon>
        <taxon>Fungi</taxon>
        <taxon>Fungi incertae sedis</taxon>
        <taxon>Chytridiomycota</taxon>
        <taxon>Chytridiomycota incertae sedis</taxon>
        <taxon>Chytridiomycetes</taxon>
        <taxon>Chytridiales</taxon>
        <taxon>Chytriomycetaceae</taxon>
        <taxon>Rhizoclosmatium</taxon>
    </lineage>
</organism>
<dbReference type="GO" id="GO:0015934">
    <property type="term" value="C:large ribosomal subunit"/>
    <property type="evidence" value="ECO:0007669"/>
    <property type="project" value="EnsemblFungi"/>
</dbReference>
<dbReference type="GO" id="GO:0006417">
    <property type="term" value="P:regulation of translation"/>
    <property type="evidence" value="ECO:0007669"/>
    <property type="project" value="EnsemblFungi"/>
</dbReference>
<dbReference type="GO" id="GO:0042273">
    <property type="term" value="P:ribosomal large subunit biogenesis"/>
    <property type="evidence" value="ECO:0007669"/>
    <property type="project" value="EnsemblFungi"/>
</dbReference>
<dbReference type="GO" id="GO:0035657">
    <property type="term" value="C:eRF1 methyltransferase complex"/>
    <property type="evidence" value="ECO:0007669"/>
    <property type="project" value="EnsemblFungi"/>
</dbReference>
<keyword evidence="3 8" id="KW-0489">Methyltransferase</keyword>
<dbReference type="PANTHER" id="PTHR45875:SF1">
    <property type="entry name" value="METHYLTRANSFERASE N6AMT1"/>
    <property type="match status" value="1"/>
</dbReference>
<keyword evidence="4 8" id="KW-0808">Transferase</keyword>
<evidence type="ECO:0000256" key="3">
    <source>
        <dbReference type="ARBA" id="ARBA00022603"/>
    </source>
</evidence>
<dbReference type="Pfam" id="PF05175">
    <property type="entry name" value="MTS"/>
    <property type="match status" value="1"/>
</dbReference>
<dbReference type="InterPro" id="IPR004557">
    <property type="entry name" value="PrmC-related"/>
</dbReference>
<dbReference type="EMBL" id="MCGO01000057">
    <property type="protein sequence ID" value="ORY36178.1"/>
    <property type="molecule type" value="Genomic_DNA"/>
</dbReference>
<dbReference type="GO" id="GO:0005634">
    <property type="term" value="C:nucleus"/>
    <property type="evidence" value="ECO:0007669"/>
    <property type="project" value="UniProtKB-SubCell"/>
</dbReference>
<dbReference type="STRING" id="329046.A0A1Y2BN34"/>
<evidence type="ECO:0000256" key="5">
    <source>
        <dbReference type="ARBA" id="ARBA00022691"/>
    </source>
</evidence>
<keyword evidence="9" id="KW-1185">Reference proteome</keyword>
<dbReference type="SUPFAM" id="SSF53335">
    <property type="entry name" value="S-adenosyl-L-methionine-dependent methyltransferases"/>
    <property type="match status" value="1"/>
</dbReference>
<accession>A0A1Y2BN34</accession>
<dbReference type="GO" id="GO:0008757">
    <property type="term" value="F:S-adenosylmethionine-dependent methyltransferase activity"/>
    <property type="evidence" value="ECO:0007669"/>
    <property type="project" value="EnsemblFungi"/>
</dbReference>
<dbReference type="OrthoDB" id="406152at2759"/>
<reference evidence="8 9" key="1">
    <citation type="submission" date="2016-07" db="EMBL/GenBank/DDBJ databases">
        <title>Pervasive Adenine N6-methylation of Active Genes in Fungi.</title>
        <authorList>
            <consortium name="DOE Joint Genome Institute"/>
            <person name="Mondo S.J."/>
            <person name="Dannebaum R.O."/>
            <person name="Kuo R.C."/>
            <person name="Labutti K."/>
            <person name="Haridas S."/>
            <person name="Kuo A."/>
            <person name="Salamov A."/>
            <person name="Ahrendt S.R."/>
            <person name="Lipzen A."/>
            <person name="Sullivan W."/>
            <person name="Andreopoulos W.B."/>
            <person name="Clum A."/>
            <person name="Lindquist E."/>
            <person name="Daum C."/>
            <person name="Ramamoorthy G.K."/>
            <person name="Gryganskyi A."/>
            <person name="Culley D."/>
            <person name="Magnuson J.K."/>
            <person name="James T.Y."/>
            <person name="O'Malley M.A."/>
            <person name="Stajich J.E."/>
            <person name="Spatafora J.W."/>
            <person name="Visel A."/>
            <person name="Grigoriev I.V."/>
        </authorList>
    </citation>
    <scope>NUCLEOTIDE SEQUENCE [LARGE SCALE GENOMIC DNA]</scope>
    <source>
        <strain evidence="8 9">JEL800</strain>
    </source>
</reference>
<dbReference type="InterPro" id="IPR052190">
    <property type="entry name" value="Euk-Arch_PrmC-MTase"/>
</dbReference>
<evidence type="ECO:0000313" key="9">
    <source>
        <dbReference type="Proteomes" id="UP000193642"/>
    </source>
</evidence>
<dbReference type="InterPro" id="IPR029063">
    <property type="entry name" value="SAM-dependent_MTases_sf"/>
</dbReference>
<dbReference type="NCBIfam" id="TIGR00537">
    <property type="entry name" value="hemK_rel_arch"/>
    <property type="match status" value="1"/>
</dbReference>
<dbReference type="GO" id="GO:0003676">
    <property type="term" value="F:nucleic acid binding"/>
    <property type="evidence" value="ECO:0007669"/>
    <property type="project" value="InterPro"/>
</dbReference>